<evidence type="ECO:0000313" key="4">
    <source>
        <dbReference type="EMBL" id="KAJ1098322.1"/>
    </source>
</evidence>
<name>A0AAV7M3Z6_PLEWA</name>
<accession>A0AAV7M3Z6</accession>
<dbReference type="SUPFAM" id="SSF50156">
    <property type="entry name" value="PDZ domain-like"/>
    <property type="match status" value="2"/>
</dbReference>
<reference evidence="4" key="1">
    <citation type="journal article" date="2022" name="bioRxiv">
        <title>Sequencing and chromosome-scale assembly of the giantPleurodeles waltlgenome.</title>
        <authorList>
            <person name="Brown T."/>
            <person name="Elewa A."/>
            <person name="Iarovenko S."/>
            <person name="Subramanian E."/>
            <person name="Araus A.J."/>
            <person name="Petzold A."/>
            <person name="Susuki M."/>
            <person name="Suzuki K.-i.T."/>
            <person name="Hayashi T."/>
            <person name="Toyoda A."/>
            <person name="Oliveira C."/>
            <person name="Osipova E."/>
            <person name="Leigh N.D."/>
            <person name="Simon A."/>
            <person name="Yun M.H."/>
        </authorList>
    </citation>
    <scope>NUCLEOTIDE SEQUENCE</scope>
    <source>
        <strain evidence="4">20211129_DDA</strain>
        <tissue evidence="4">Liver</tissue>
    </source>
</reference>
<comment type="caution">
    <text evidence="4">The sequence shown here is derived from an EMBL/GenBank/DDBJ whole genome shotgun (WGS) entry which is preliminary data.</text>
</comment>
<dbReference type="EMBL" id="JANPWB010000014">
    <property type="protein sequence ID" value="KAJ1098322.1"/>
    <property type="molecule type" value="Genomic_DNA"/>
</dbReference>
<evidence type="ECO:0000256" key="1">
    <source>
        <dbReference type="SAM" id="Coils"/>
    </source>
</evidence>
<feature type="domain" description="PDZ" evidence="3">
    <location>
        <begin position="159"/>
        <end position="229"/>
    </location>
</feature>
<dbReference type="SMART" id="SM00228">
    <property type="entry name" value="PDZ"/>
    <property type="match status" value="2"/>
</dbReference>
<dbReference type="PANTHER" id="PTHR19964">
    <property type="entry name" value="MULTIPLE PDZ DOMAIN PROTEIN"/>
    <property type="match status" value="1"/>
</dbReference>
<feature type="compositionally biased region" description="Polar residues" evidence="2">
    <location>
        <begin position="589"/>
        <end position="602"/>
    </location>
</feature>
<dbReference type="InterPro" id="IPR001478">
    <property type="entry name" value="PDZ"/>
</dbReference>
<sequence length="633" mass="70920">MGVLRQGQQDFAHELDALKTLIMLIFLFWCEGRLQPGDQILEVNGDSLLGITNEQAVDLLRAASATSHMRLLIARDDDARREFRELLEKFGCHNDSGSSRSSPTMYSGGRYLESASSESSSRSQSPQLYSLTSSYGPFPGSSGLSPQSSCTNFSNDSGIQSISVPKSGSLGLMVCRGSNTLEEPMVYVQEIMPDSDCHRDGQLHPEDQLIAINRDSRVGSTNEEAKGVLTKNQFRHENSTEVTFIPGRGQLSSTPTQNNLHLSSQKPLGNGLAPSRLKVYVRPPECRQEIHFPAPCPSPDICRPEVTVSGPTSPGFQTTAASQTKVNLDPHIRLKEEKLELVLQYLGLDVSEGKRRELRHCLVPDLQGTVTFGDVVQVFREILQDDLEEAGLDETSFLFTHHQVATLLDTSTFHSSTFESFNYTESSIAQHRNQEVSDLQQEIYRLKVRLKDAESRKEVMEEELQKLNQEILVLKSENHTMQHYLQEAEIEQHRAHSAEHDYEEAVHLLEVEITELKSKLAEKRATAAPESRQTGSPDVKCKLSLMDDQLRRTEISHKRLEMSNKKLLCFVQNVHMLLTKPYPTDDEQSSACKQQEDSNSSAGLFLPSSELIEMLVSEASKMLHINDDEEGTY</sequence>
<dbReference type="InterPro" id="IPR051342">
    <property type="entry name" value="PDZ_scaffold"/>
</dbReference>
<feature type="compositionally biased region" description="Low complexity" evidence="2">
    <location>
        <begin position="110"/>
        <end position="130"/>
    </location>
</feature>
<dbReference type="Pfam" id="PF00595">
    <property type="entry name" value="PDZ"/>
    <property type="match status" value="2"/>
</dbReference>
<dbReference type="AlphaFoldDB" id="A0AAV7M3Z6"/>
<protein>
    <recommendedName>
        <fullName evidence="3">PDZ domain-containing protein</fullName>
    </recommendedName>
</protein>
<proteinExistence type="predicted"/>
<organism evidence="4 5">
    <name type="scientific">Pleurodeles waltl</name>
    <name type="common">Iberian ribbed newt</name>
    <dbReference type="NCBI Taxonomy" id="8319"/>
    <lineage>
        <taxon>Eukaryota</taxon>
        <taxon>Metazoa</taxon>
        <taxon>Chordata</taxon>
        <taxon>Craniata</taxon>
        <taxon>Vertebrata</taxon>
        <taxon>Euteleostomi</taxon>
        <taxon>Amphibia</taxon>
        <taxon>Batrachia</taxon>
        <taxon>Caudata</taxon>
        <taxon>Salamandroidea</taxon>
        <taxon>Salamandridae</taxon>
        <taxon>Pleurodelinae</taxon>
        <taxon>Pleurodeles</taxon>
    </lineage>
</organism>
<evidence type="ECO:0000256" key="2">
    <source>
        <dbReference type="SAM" id="MobiDB-lite"/>
    </source>
</evidence>
<dbReference type="PROSITE" id="PS50106">
    <property type="entry name" value="PDZ"/>
    <property type="match status" value="2"/>
</dbReference>
<feature type="domain" description="PDZ" evidence="3">
    <location>
        <begin position="31"/>
        <end position="75"/>
    </location>
</feature>
<evidence type="ECO:0000313" key="5">
    <source>
        <dbReference type="Proteomes" id="UP001066276"/>
    </source>
</evidence>
<dbReference type="Gene3D" id="2.30.42.10">
    <property type="match status" value="2"/>
</dbReference>
<feature type="region of interest" description="Disordered" evidence="2">
    <location>
        <begin position="581"/>
        <end position="603"/>
    </location>
</feature>
<feature type="compositionally biased region" description="Polar residues" evidence="2">
    <location>
        <begin position="95"/>
        <end position="105"/>
    </location>
</feature>
<keyword evidence="5" id="KW-1185">Reference proteome</keyword>
<gene>
    <name evidence="4" type="ORF">NDU88_003437</name>
</gene>
<evidence type="ECO:0000259" key="3">
    <source>
        <dbReference type="PROSITE" id="PS50106"/>
    </source>
</evidence>
<dbReference type="Proteomes" id="UP001066276">
    <property type="component" value="Chromosome 10"/>
</dbReference>
<feature type="region of interest" description="Disordered" evidence="2">
    <location>
        <begin position="94"/>
        <end position="134"/>
    </location>
</feature>
<dbReference type="InterPro" id="IPR036034">
    <property type="entry name" value="PDZ_sf"/>
</dbReference>
<feature type="coiled-coil region" evidence="1">
    <location>
        <begin position="436"/>
        <end position="477"/>
    </location>
</feature>
<dbReference type="PANTHER" id="PTHR19964:SF35">
    <property type="entry name" value="PDZ DOMAIN-CONTAINING PROTEIN"/>
    <property type="match status" value="1"/>
</dbReference>
<keyword evidence="1" id="KW-0175">Coiled coil</keyword>